<dbReference type="EMBL" id="VSSQ01012974">
    <property type="protein sequence ID" value="MPM50442.1"/>
    <property type="molecule type" value="Genomic_DNA"/>
</dbReference>
<evidence type="ECO:0008006" key="3">
    <source>
        <dbReference type="Google" id="ProtNLM"/>
    </source>
</evidence>
<evidence type="ECO:0000256" key="1">
    <source>
        <dbReference type="SAM" id="MobiDB-lite"/>
    </source>
</evidence>
<evidence type="ECO:0000313" key="2">
    <source>
        <dbReference type="EMBL" id="MPM50442.1"/>
    </source>
</evidence>
<organism evidence="2">
    <name type="scientific">bioreactor metagenome</name>
    <dbReference type="NCBI Taxonomy" id="1076179"/>
    <lineage>
        <taxon>unclassified sequences</taxon>
        <taxon>metagenomes</taxon>
        <taxon>ecological metagenomes</taxon>
    </lineage>
</organism>
<gene>
    <name evidence="2" type="ORF">SDC9_97181</name>
</gene>
<protein>
    <recommendedName>
        <fullName evidence="3">Bacterial EndoU nuclease domain-containing protein</fullName>
    </recommendedName>
</protein>
<sequence length="127" mass="13773">MQAQDFSPEGAGMSSGDLNWDKVVSKKGETRIDHVNRHSTPNPQRTTHGVFNGNPQDIINQAWKNKGNVVPIDDGMGGKIYNIPYKNAGYESGSINAGAKMDYITIIVVDGTNDVIAAFPSFGDYVK</sequence>
<name>A0A645AB82_9ZZZZ</name>
<dbReference type="AlphaFoldDB" id="A0A645AB82"/>
<reference evidence="2" key="1">
    <citation type="submission" date="2019-08" db="EMBL/GenBank/DDBJ databases">
        <authorList>
            <person name="Kucharzyk K."/>
            <person name="Murdoch R.W."/>
            <person name="Higgins S."/>
            <person name="Loffler F."/>
        </authorList>
    </citation>
    <scope>NUCLEOTIDE SEQUENCE</scope>
</reference>
<feature type="compositionally biased region" description="Polar residues" evidence="1">
    <location>
        <begin position="38"/>
        <end position="53"/>
    </location>
</feature>
<accession>A0A645AB82</accession>
<proteinExistence type="predicted"/>
<comment type="caution">
    <text evidence="2">The sequence shown here is derived from an EMBL/GenBank/DDBJ whole genome shotgun (WGS) entry which is preliminary data.</text>
</comment>
<feature type="region of interest" description="Disordered" evidence="1">
    <location>
        <begin position="31"/>
        <end position="53"/>
    </location>
</feature>